<accession>A0A2P5E8N9</accession>
<dbReference type="InParanoid" id="A0A2P5E8N9"/>
<dbReference type="InterPro" id="IPR029030">
    <property type="entry name" value="Caspase-like_dom_sf"/>
</dbReference>
<dbReference type="Pfam" id="PF00656">
    <property type="entry name" value="Peptidase_C14"/>
    <property type="match status" value="1"/>
</dbReference>
<comment type="caution">
    <text evidence="3">The sequence shown here is derived from an EMBL/GenBank/DDBJ whole genome shotgun (WGS) entry which is preliminary data.</text>
</comment>
<dbReference type="PANTHER" id="PTHR48104">
    <property type="entry name" value="METACASPASE-4"/>
    <property type="match status" value="1"/>
</dbReference>
<dbReference type="InterPro" id="IPR050452">
    <property type="entry name" value="Metacaspase"/>
</dbReference>
<sequence length="379" mass="43266">MELRTTTTSTTTTTCSKYCMSDSNHRPAVRTYCRCSRCETGSNYVSSKGFHSICERHSDLFRVVKDFVSKFKHMDRQTDVNSYSSLNTKPSPAEMLSGKRWNKRALLCGVTYKRKYTLKGTVNDVKDMRELLIKQYNYPPHCIRVLTEFEPEKEFHPTKKNIENSLKWLVEGCQFGDSLVFYFSGHGLRQPDFKNDEVDGFDETICPVDFMEQGMIFDNDINITIVRPLVEGVILHAIVDACHSGTILDLQFVYDHKNKRWEDHTPRSGARKTTSGGLAICISACEDHQLAADTTAFTGKTMNGASTYIFIDLIKRYPNITYGELVDLLSDTFEENAANNQVKCLNSRRLARLFGHRINQKPLLSSSAEFDIYSRKISL</sequence>
<dbReference type="GO" id="GO:0006508">
    <property type="term" value="P:proteolysis"/>
    <property type="evidence" value="ECO:0007669"/>
    <property type="project" value="InterPro"/>
</dbReference>
<proteinExistence type="inferred from homology"/>
<evidence type="ECO:0000313" key="4">
    <source>
        <dbReference type="Proteomes" id="UP000237000"/>
    </source>
</evidence>
<organism evidence="3 4">
    <name type="scientific">Trema orientale</name>
    <name type="common">Charcoal tree</name>
    <name type="synonym">Celtis orientalis</name>
    <dbReference type="NCBI Taxonomy" id="63057"/>
    <lineage>
        <taxon>Eukaryota</taxon>
        <taxon>Viridiplantae</taxon>
        <taxon>Streptophyta</taxon>
        <taxon>Embryophyta</taxon>
        <taxon>Tracheophyta</taxon>
        <taxon>Spermatophyta</taxon>
        <taxon>Magnoliopsida</taxon>
        <taxon>eudicotyledons</taxon>
        <taxon>Gunneridae</taxon>
        <taxon>Pentapetalae</taxon>
        <taxon>rosids</taxon>
        <taxon>fabids</taxon>
        <taxon>Rosales</taxon>
        <taxon>Cannabaceae</taxon>
        <taxon>Trema</taxon>
    </lineage>
</organism>
<dbReference type="GO" id="GO:0005737">
    <property type="term" value="C:cytoplasm"/>
    <property type="evidence" value="ECO:0007669"/>
    <property type="project" value="TreeGrafter"/>
</dbReference>
<evidence type="ECO:0000313" key="3">
    <source>
        <dbReference type="EMBL" id="PON81909.1"/>
    </source>
</evidence>
<comment type="similarity">
    <text evidence="1">Belongs to the peptidase C14B family.</text>
</comment>
<dbReference type="STRING" id="63057.A0A2P5E8N9"/>
<dbReference type="PANTHER" id="PTHR48104:SF2">
    <property type="entry name" value="METACASPASE-1-LIKE ISOFORM X1"/>
    <property type="match status" value="1"/>
</dbReference>
<feature type="domain" description="Peptidase C14 caspase" evidence="2">
    <location>
        <begin position="103"/>
        <end position="354"/>
    </location>
</feature>
<protein>
    <submittedName>
        <fullName evidence="3">Caspase-like domain containing protein</fullName>
    </submittedName>
</protein>
<dbReference type="GO" id="GO:0004197">
    <property type="term" value="F:cysteine-type endopeptidase activity"/>
    <property type="evidence" value="ECO:0007669"/>
    <property type="project" value="InterPro"/>
</dbReference>
<name>A0A2P5E8N9_TREOI</name>
<dbReference type="AlphaFoldDB" id="A0A2P5E8N9"/>
<keyword evidence="4" id="KW-1185">Reference proteome</keyword>
<evidence type="ECO:0000259" key="2">
    <source>
        <dbReference type="Pfam" id="PF00656"/>
    </source>
</evidence>
<reference evidence="4" key="1">
    <citation type="submission" date="2016-06" db="EMBL/GenBank/DDBJ databases">
        <title>Parallel loss of symbiosis genes in relatives of nitrogen-fixing non-legume Parasponia.</title>
        <authorList>
            <person name="Van Velzen R."/>
            <person name="Holmer R."/>
            <person name="Bu F."/>
            <person name="Rutten L."/>
            <person name="Van Zeijl A."/>
            <person name="Liu W."/>
            <person name="Santuari L."/>
            <person name="Cao Q."/>
            <person name="Sharma T."/>
            <person name="Shen D."/>
            <person name="Roswanjaya Y."/>
            <person name="Wardhani T."/>
            <person name="Kalhor M.S."/>
            <person name="Jansen J."/>
            <person name="Van den Hoogen J."/>
            <person name="Gungor B."/>
            <person name="Hartog M."/>
            <person name="Hontelez J."/>
            <person name="Verver J."/>
            <person name="Yang W.-C."/>
            <person name="Schijlen E."/>
            <person name="Repin R."/>
            <person name="Schilthuizen M."/>
            <person name="Schranz E."/>
            <person name="Heidstra R."/>
            <person name="Miyata K."/>
            <person name="Fedorova E."/>
            <person name="Kohlen W."/>
            <person name="Bisseling T."/>
            <person name="Smit S."/>
            <person name="Geurts R."/>
        </authorList>
    </citation>
    <scope>NUCLEOTIDE SEQUENCE [LARGE SCALE GENOMIC DNA]</scope>
    <source>
        <strain evidence="4">cv. RG33-2</strain>
    </source>
</reference>
<dbReference type="EMBL" id="JXTC01000206">
    <property type="protein sequence ID" value="PON81909.1"/>
    <property type="molecule type" value="Genomic_DNA"/>
</dbReference>
<dbReference type="OrthoDB" id="3223806at2759"/>
<dbReference type="Gene3D" id="3.40.50.12660">
    <property type="match status" value="1"/>
</dbReference>
<dbReference type="SUPFAM" id="SSF52129">
    <property type="entry name" value="Caspase-like"/>
    <property type="match status" value="1"/>
</dbReference>
<gene>
    <name evidence="3" type="ORF">TorRG33x02_223300</name>
</gene>
<evidence type="ECO:0000256" key="1">
    <source>
        <dbReference type="ARBA" id="ARBA00009005"/>
    </source>
</evidence>
<dbReference type="InterPro" id="IPR011600">
    <property type="entry name" value="Pept_C14_caspase"/>
</dbReference>
<dbReference type="Proteomes" id="UP000237000">
    <property type="component" value="Unassembled WGS sequence"/>
</dbReference>